<evidence type="ECO:0000256" key="12">
    <source>
        <dbReference type="ARBA" id="ARBA00022908"/>
    </source>
</evidence>
<dbReference type="InterPro" id="IPR036397">
    <property type="entry name" value="RNaseH_sf"/>
</dbReference>
<evidence type="ECO:0000256" key="1">
    <source>
        <dbReference type="ARBA" id="ARBA00002180"/>
    </source>
</evidence>
<feature type="domain" description="CCHC-type" evidence="20">
    <location>
        <begin position="180"/>
        <end position="196"/>
    </location>
</feature>
<keyword evidence="14" id="KW-0808">Transferase</keyword>
<dbReference type="PANTHER" id="PTHR42648:SF11">
    <property type="entry name" value="TRANSPOSON TY4-P GAG-POL POLYPROTEIN"/>
    <property type="match status" value="1"/>
</dbReference>
<feature type="compositionally biased region" description="Polar residues" evidence="19">
    <location>
        <begin position="692"/>
        <end position="710"/>
    </location>
</feature>
<keyword evidence="9" id="KW-0378">Hydrolase</keyword>
<keyword evidence="3" id="KW-0645">Protease</keyword>
<evidence type="ECO:0000256" key="5">
    <source>
        <dbReference type="ARBA" id="ARBA00022723"/>
    </source>
</evidence>
<keyword evidence="16" id="KW-0233">DNA recombination</keyword>
<keyword evidence="7" id="KW-0064">Aspartyl protease</keyword>
<evidence type="ECO:0000256" key="19">
    <source>
        <dbReference type="SAM" id="MobiDB-lite"/>
    </source>
</evidence>
<dbReference type="Pfam" id="PF07727">
    <property type="entry name" value="RVT_2"/>
    <property type="match status" value="1"/>
</dbReference>
<keyword evidence="11" id="KW-0460">Magnesium</keyword>
<dbReference type="InterPro" id="IPR001584">
    <property type="entry name" value="Integrase_cat-core"/>
</dbReference>
<evidence type="ECO:0000313" key="22">
    <source>
        <dbReference type="EMBL" id="CAG9128519.1"/>
    </source>
</evidence>
<keyword evidence="2" id="KW-1188">Viral release from host cell</keyword>
<dbReference type="InterPro" id="IPR025724">
    <property type="entry name" value="GAG-pre-integrase_dom"/>
</dbReference>
<proteinExistence type="predicted"/>
<dbReference type="GO" id="GO:0004519">
    <property type="term" value="F:endonuclease activity"/>
    <property type="evidence" value="ECO:0007669"/>
    <property type="project" value="UniProtKB-KW"/>
</dbReference>
<gene>
    <name evidence="22" type="ORF">PLXY2_LOCUS9223</name>
</gene>
<dbReference type="GO" id="GO:0004190">
    <property type="term" value="F:aspartic-type endopeptidase activity"/>
    <property type="evidence" value="ECO:0007669"/>
    <property type="project" value="UniProtKB-KW"/>
</dbReference>
<dbReference type="InterPro" id="IPR036875">
    <property type="entry name" value="Znf_CCHC_sf"/>
</dbReference>
<dbReference type="PROSITE" id="PS50158">
    <property type="entry name" value="ZF_CCHC"/>
    <property type="match status" value="1"/>
</dbReference>
<evidence type="ECO:0000256" key="15">
    <source>
        <dbReference type="ARBA" id="ARBA00023113"/>
    </source>
</evidence>
<name>A0A8S4FLC9_PLUXY</name>
<dbReference type="AlphaFoldDB" id="A0A8S4FLC9"/>
<dbReference type="Pfam" id="PF14223">
    <property type="entry name" value="Retrotran_gag_2"/>
    <property type="match status" value="1"/>
</dbReference>
<comment type="function">
    <text evidence="1">The aspartyl protease (PR) mediates the proteolytic cleavages of the Gag and Gag-Pol polyproteins after assembly of the VLP.</text>
</comment>
<dbReference type="Gene3D" id="3.30.420.10">
    <property type="entry name" value="Ribonuclease H-like superfamily/Ribonuclease H"/>
    <property type="match status" value="1"/>
</dbReference>
<dbReference type="InterPro" id="IPR054722">
    <property type="entry name" value="PolX-like_BBD"/>
</dbReference>
<keyword evidence="5" id="KW-0479">Metal-binding</keyword>
<protein>
    <submittedName>
        <fullName evidence="22">(diamondback moth) hypothetical protein</fullName>
    </submittedName>
</protein>
<dbReference type="InterPro" id="IPR043502">
    <property type="entry name" value="DNA/RNA_pol_sf"/>
</dbReference>
<dbReference type="GO" id="GO:0015074">
    <property type="term" value="P:DNA integration"/>
    <property type="evidence" value="ECO:0007669"/>
    <property type="project" value="UniProtKB-KW"/>
</dbReference>
<reference evidence="22" key="1">
    <citation type="submission" date="2020-11" db="EMBL/GenBank/DDBJ databases">
        <authorList>
            <person name="Whiteford S."/>
        </authorList>
    </citation>
    <scope>NUCLEOTIDE SEQUENCE</scope>
</reference>
<dbReference type="Pfam" id="PF13976">
    <property type="entry name" value="gag_pre-integrs"/>
    <property type="match status" value="1"/>
</dbReference>
<dbReference type="SUPFAM" id="SSF57756">
    <property type="entry name" value="Retrovirus zinc finger-like domains"/>
    <property type="match status" value="1"/>
</dbReference>
<dbReference type="Pfam" id="PF25597">
    <property type="entry name" value="SH3_retrovirus"/>
    <property type="match status" value="1"/>
</dbReference>
<evidence type="ECO:0000256" key="7">
    <source>
        <dbReference type="ARBA" id="ARBA00022750"/>
    </source>
</evidence>
<keyword evidence="18" id="KW-0862">Zinc</keyword>
<keyword evidence="23" id="KW-1185">Reference proteome</keyword>
<evidence type="ECO:0000256" key="8">
    <source>
        <dbReference type="ARBA" id="ARBA00022759"/>
    </source>
</evidence>
<evidence type="ECO:0000256" key="6">
    <source>
        <dbReference type="ARBA" id="ARBA00022741"/>
    </source>
</evidence>
<dbReference type="GO" id="GO:0042575">
    <property type="term" value="C:DNA polymerase complex"/>
    <property type="evidence" value="ECO:0007669"/>
    <property type="project" value="UniProtKB-ARBA"/>
</dbReference>
<dbReference type="GO" id="GO:0006508">
    <property type="term" value="P:proteolysis"/>
    <property type="evidence" value="ECO:0007669"/>
    <property type="project" value="UniProtKB-KW"/>
</dbReference>
<keyword evidence="14" id="KW-0239">DNA-directed DNA polymerase</keyword>
<dbReference type="PROSITE" id="PS50994">
    <property type="entry name" value="INTEGRASE"/>
    <property type="match status" value="1"/>
</dbReference>
<evidence type="ECO:0000256" key="10">
    <source>
        <dbReference type="ARBA" id="ARBA00022840"/>
    </source>
</evidence>
<evidence type="ECO:0000256" key="14">
    <source>
        <dbReference type="ARBA" id="ARBA00022932"/>
    </source>
</evidence>
<dbReference type="SUPFAM" id="SSF56672">
    <property type="entry name" value="DNA/RNA polymerases"/>
    <property type="match status" value="1"/>
</dbReference>
<evidence type="ECO:0000256" key="9">
    <source>
        <dbReference type="ARBA" id="ARBA00022801"/>
    </source>
</evidence>
<keyword evidence="10" id="KW-0067">ATP-binding</keyword>
<keyword evidence="15" id="KW-0917">Virion maturation</keyword>
<keyword evidence="12" id="KW-0229">DNA integration</keyword>
<dbReference type="Gene3D" id="4.10.60.10">
    <property type="entry name" value="Zinc finger, CCHC-type"/>
    <property type="match status" value="1"/>
</dbReference>
<keyword evidence="18" id="KW-0863">Zinc-finger</keyword>
<evidence type="ECO:0000256" key="3">
    <source>
        <dbReference type="ARBA" id="ARBA00022670"/>
    </source>
</evidence>
<dbReference type="GO" id="GO:0003676">
    <property type="term" value="F:nucleic acid binding"/>
    <property type="evidence" value="ECO:0007669"/>
    <property type="project" value="InterPro"/>
</dbReference>
<evidence type="ECO:0000256" key="13">
    <source>
        <dbReference type="ARBA" id="ARBA00022918"/>
    </source>
</evidence>
<dbReference type="Pfam" id="PF00098">
    <property type="entry name" value="zf-CCHC"/>
    <property type="match status" value="1"/>
</dbReference>
<dbReference type="GO" id="GO:0005524">
    <property type="term" value="F:ATP binding"/>
    <property type="evidence" value="ECO:0007669"/>
    <property type="project" value="UniProtKB-KW"/>
</dbReference>
<feature type="region of interest" description="Disordered" evidence="19">
    <location>
        <begin position="685"/>
        <end position="711"/>
    </location>
</feature>
<dbReference type="InterPro" id="IPR057670">
    <property type="entry name" value="SH3_retrovirus"/>
</dbReference>
<evidence type="ECO:0000256" key="16">
    <source>
        <dbReference type="ARBA" id="ARBA00023172"/>
    </source>
</evidence>
<evidence type="ECO:0000256" key="2">
    <source>
        <dbReference type="ARBA" id="ARBA00022612"/>
    </source>
</evidence>
<evidence type="ECO:0000256" key="11">
    <source>
        <dbReference type="ARBA" id="ARBA00022842"/>
    </source>
</evidence>
<dbReference type="GO" id="GO:0008270">
    <property type="term" value="F:zinc ion binding"/>
    <property type="evidence" value="ECO:0007669"/>
    <property type="project" value="UniProtKB-KW"/>
</dbReference>
<evidence type="ECO:0000256" key="4">
    <source>
        <dbReference type="ARBA" id="ARBA00022722"/>
    </source>
</evidence>
<dbReference type="SUPFAM" id="SSF53098">
    <property type="entry name" value="Ribonuclease H-like"/>
    <property type="match status" value="1"/>
</dbReference>
<organism evidence="22 23">
    <name type="scientific">Plutella xylostella</name>
    <name type="common">Diamondback moth</name>
    <name type="synonym">Plutella maculipennis</name>
    <dbReference type="NCBI Taxonomy" id="51655"/>
    <lineage>
        <taxon>Eukaryota</taxon>
        <taxon>Metazoa</taxon>
        <taxon>Ecdysozoa</taxon>
        <taxon>Arthropoda</taxon>
        <taxon>Hexapoda</taxon>
        <taxon>Insecta</taxon>
        <taxon>Pterygota</taxon>
        <taxon>Neoptera</taxon>
        <taxon>Endopterygota</taxon>
        <taxon>Lepidoptera</taxon>
        <taxon>Glossata</taxon>
        <taxon>Ditrysia</taxon>
        <taxon>Yponomeutoidea</taxon>
        <taxon>Plutellidae</taxon>
        <taxon>Plutella</taxon>
    </lineage>
</organism>
<dbReference type="GO" id="GO:0003887">
    <property type="term" value="F:DNA-directed DNA polymerase activity"/>
    <property type="evidence" value="ECO:0007669"/>
    <property type="project" value="UniProtKB-KW"/>
</dbReference>
<keyword evidence="4" id="KW-0540">Nuclease</keyword>
<keyword evidence="17" id="KW-0511">Multifunctional enzyme</keyword>
<evidence type="ECO:0000256" key="18">
    <source>
        <dbReference type="PROSITE-ProRule" id="PRU00047"/>
    </source>
</evidence>
<keyword evidence="6" id="KW-0547">Nucleotide-binding</keyword>
<dbReference type="Pfam" id="PF00665">
    <property type="entry name" value="rve"/>
    <property type="match status" value="1"/>
</dbReference>
<feature type="domain" description="Integrase catalytic" evidence="21">
    <location>
        <begin position="422"/>
        <end position="597"/>
    </location>
</feature>
<dbReference type="InterPro" id="IPR013103">
    <property type="entry name" value="RVT_2"/>
</dbReference>
<dbReference type="InterPro" id="IPR012337">
    <property type="entry name" value="RNaseH-like_sf"/>
</dbReference>
<evidence type="ECO:0000259" key="20">
    <source>
        <dbReference type="PROSITE" id="PS50158"/>
    </source>
</evidence>
<evidence type="ECO:0000313" key="23">
    <source>
        <dbReference type="Proteomes" id="UP000653454"/>
    </source>
</evidence>
<dbReference type="Pfam" id="PF22936">
    <property type="entry name" value="Pol_BBD"/>
    <property type="match status" value="1"/>
</dbReference>
<accession>A0A8S4FLC9</accession>
<comment type="caution">
    <text evidence="22">The sequence shown here is derived from an EMBL/GenBank/DDBJ whole genome shotgun (WGS) entry which is preliminary data.</text>
</comment>
<dbReference type="GO" id="GO:0006310">
    <property type="term" value="P:DNA recombination"/>
    <property type="evidence" value="ECO:0007669"/>
    <property type="project" value="UniProtKB-KW"/>
</dbReference>
<dbReference type="PANTHER" id="PTHR42648">
    <property type="entry name" value="TRANSPOSASE, PUTATIVE-RELATED"/>
    <property type="match status" value="1"/>
</dbReference>
<dbReference type="InterPro" id="IPR001878">
    <property type="entry name" value="Znf_CCHC"/>
</dbReference>
<evidence type="ECO:0000256" key="17">
    <source>
        <dbReference type="ARBA" id="ARBA00023268"/>
    </source>
</evidence>
<keyword evidence="8" id="KW-0255">Endonuclease</keyword>
<dbReference type="SMART" id="SM00343">
    <property type="entry name" value="ZnF_C2HC"/>
    <property type="match status" value="1"/>
</dbReference>
<dbReference type="GO" id="GO:0003964">
    <property type="term" value="F:RNA-directed DNA polymerase activity"/>
    <property type="evidence" value="ECO:0007669"/>
    <property type="project" value="UniProtKB-KW"/>
</dbReference>
<keyword evidence="13" id="KW-0695">RNA-directed DNA polymerase</keyword>
<evidence type="ECO:0000259" key="21">
    <source>
        <dbReference type="PROSITE" id="PS50994"/>
    </source>
</evidence>
<sequence length="1136" mass="128288">MHPVLIADPTRWPARLAPRRRARRPRRGSTCAGPHILSIHKRRPTALQHVRNAKTPYEAWSNLQCAYEDKGLCRRLGLLRSLFGVKLQDRGGMQSYLTYITELGQQLSDIGSAIEDEFLAIIMLSGLSTDFDPLIMALENSNTKLTSETVRSKLLQEQQRRDSKEDEMNALAVKRPWIVRCFRCKKPGHVKKDCPNDEVMEPKVGGRRSSGKENSLLTALSVKVQNDVWYIDSGATHHMCNNKQIMQELQCSKKLEVNVANGEKLLTEGIGKVKVLLKTGLKTVSEVHYIPKLSANLLSVSELNRKGFSVVFDKNLCKIIDEGEAIATGTGVNGVYELDVVKSGIAMNSACEGLATEQSTEVPEVSALVSAQGIDHELWHKRLGHLNARSMKLMKNGLVTGMDYPNTTFNPCVACIEGKQARLPFPKKSHTRSNVKLGLVHTDVCGPMQVSFSGKRYFVTFIDDFSRKTFIYFMDRKSEVFEKFKLFRALVENETDRKIKTLRIDNGGEYMSNQFQEYLKRNGIKHQTTVPHCSQQNGVAERANRTIMDKARCMLQEAGLEKQYWAEAANTAAVLKNYTPTRAVMGTTPEEKWTSKKVNVAHLRVFGCVAYAIDEKARKLDPRCKRYIFVGYCENSKGYRLVDPAFPKKCIKAKHVTFMESMFLDKVVSNDDNSKEHDDLLIIDSSDNLDSTTQPDPAQSSTEASETSLCQPDVVEMDQLLPDDTVNPRRQTMFSLDSSVESVNSDNHSSDPTYIPGCSSMDSEDSLDFEDADTDGYAGFTAVTEDEDIPKTIEEALGGCESKHWKEAIQDEYNSFIVNECWTLVDLPSGQKPVKCKWIFSKNRDLNGKLLKYKARLVAKGYTQRYGIDYNETFAPVVRYSTVRILLALAAQYDLVIEHLDVKTAFLHGLLTETVYMEQPEGFIQGGGQDEKVRKVYKLNKAIYGLKQAAKAWYERINDVFINKLQFSRLSSEQSVYIHNTDDEVIIVALYVDDIMIFSSENSEKKKVIKEGLMKEFVMHDLRPAHQVLGMKIARLPDGSYTLDQSSYIKKILDKLHMAECKAAKTPMEVGIQLKKEENSALYNRRKRRSAQSVPVREGDPLLSYFGNYLLDSGPMLPRLQLCAALACLLREYHII</sequence>
<dbReference type="EMBL" id="CAJHNJ030000036">
    <property type="protein sequence ID" value="CAG9128519.1"/>
    <property type="molecule type" value="Genomic_DNA"/>
</dbReference>
<dbReference type="InterPro" id="IPR039537">
    <property type="entry name" value="Retrotran_Ty1/copia-like"/>
</dbReference>
<dbReference type="Proteomes" id="UP000653454">
    <property type="component" value="Unassembled WGS sequence"/>
</dbReference>
<keyword evidence="14" id="KW-0548">Nucleotidyltransferase</keyword>